<dbReference type="EMBL" id="PYOJ01000019">
    <property type="protein sequence ID" value="PSV88262.1"/>
    <property type="molecule type" value="Genomic_DNA"/>
</dbReference>
<proteinExistence type="predicted"/>
<organism evidence="1 2">
    <name type="scientific">Photobacterium leiognathi</name>
    <dbReference type="NCBI Taxonomy" id="553611"/>
    <lineage>
        <taxon>Bacteria</taxon>
        <taxon>Pseudomonadati</taxon>
        <taxon>Pseudomonadota</taxon>
        <taxon>Gammaproteobacteria</taxon>
        <taxon>Vibrionales</taxon>
        <taxon>Vibrionaceae</taxon>
        <taxon>Photobacterium</taxon>
    </lineage>
</organism>
<dbReference type="RefSeq" id="WP_045070371.1">
    <property type="nucleotide sequence ID" value="NZ_JZSL01000025.1"/>
</dbReference>
<accession>A0A2T3M7M1</accession>
<gene>
    <name evidence="1" type="ORF">CTM89_14895</name>
</gene>
<dbReference type="Proteomes" id="UP000240410">
    <property type="component" value="Unassembled WGS sequence"/>
</dbReference>
<evidence type="ECO:0008006" key="3">
    <source>
        <dbReference type="Google" id="ProtNLM"/>
    </source>
</evidence>
<protein>
    <recommendedName>
        <fullName evidence="3">NERD domain-containing protein</fullName>
    </recommendedName>
</protein>
<dbReference type="AlphaFoldDB" id="A0A2T3M7M1"/>
<reference evidence="1 2" key="1">
    <citation type="submission" date="2018-03" db="EMBL/GenBank/DDBJ databases">
        <title>Whole genome sequencing of Histamine producing bacteria.</title>
        <authorList>
            <person name="Butler K."/>
        </authorList>
    </citation>
    <scope>NUCLEOTIDE SEQUENCE [LARGE SCALE GENOMIC DNA]</scope>
    <source>
        <strain evidence="1 2">ATCC 33979</strain>
    </source>
</reference>
<evidence type="ECO:0000313" key="1">
    <source>
        <dbReference type="EMBL" id="PSV88262.1"/>
    </source>
</evidence>
<sequence length="192" mass="22195">MKEQFKYVGDELKQRYIKILSNYYPAHGSTGFTERNLTNNLVSAFERVLGESCISWFEAPICLDNGKHIDAVIFFESTTILIESKRLTSVKSKLASITNDVERMFSQKTIELVEENLTCKSSIRNRYAIVLCDVWIESNEKSQAFDSWPNQLSQKYVDHLTYSQKLSFEGLNIEGQWKNNYKILLAVSEIKI</sequence>
<dbReference type="OrthoDB" id="7061197at2"/>
<comment type="caution">
    <text evidence="1">The sequence shown here is derived from an EMBL/GenBank/DDBJ whole genome shotgun (WGS) entry which is preliminary data.</text>
</comment>
<evidence type="ECO:0000313" key="2">
    <source>
        <dbReference type="Proteomes" id="UP000240410"/>
    </source>
</evidence>
<name>A0A2T3M7M1_PHOLE</name>